<feature type="region of interest" description="Disordered" evidence="1">
    <location>
        <begin position="152"/>
        <end position="177"/>
    </location>
</feature>
<protein>
    <recommendedName>
        <fullName evidence="2">VQ domain-containing protein</fullName>
    </recommendedName>
</protein>
<evidence type="ECO:0000259" key="2">
    <source>
        <dbReference type="Pfam" id="PF05678"/>
    </source>
</evidence>
<feature type="region of interest" description="Disordered" evidence="1">
    <location>
        <begin position="386"/>
        <end position="410"/>
    </location>
</feature>
<dbReference type="InterPro" id="IPR039609">
    <property type="entry name" value="VQ_15/22"/>
</dbReference>
<dbReference type="InterPro" id="IPR008889">
    <property type="entry name" value="VQ"/>
</dbReference>
<feature type="compositionally biased region" description="Basic residues" evidence="1">
    <location>
        <begin position="164"/>
        <end position="173"/>
    </location>
</feature>
<dbReference type="PANTHER" id="PTHR33179:SF10">
    <property type="entry name" value="OS02G0753700 PROTEIN"/>
    <property type="match status" value="1"/>
</dbReference>
<evidence type="ECO:0000313" key="4">
    <source>
        <dbReference type="Proteomes" id="UP001497480"/>
    </source>
</evidence>
<feature type="compositionally biased region" description="Polar residues" evidence="1">
    <location>
        <begin position="152"/>
        <end position="162"/>
    </location>
</feature>
<evidence type="ECO:0000313" key="3">
    <source>
        <dbReference type="EMBL" id="CAL0333143.1"/>
    </source>
</evidence>
<proteinExistence type="predicted"/>
<feature type="region of interest" description="Disordered" evidence="1">
    <location>
        <begin position="1"/>
        <end position="63"/>
    </location>
</feature>
<dbReference type="EMBL" id="CAXHTB010000025">
    <property type="protein sequence ID" value="CAL0333143.1"/>
    <property type="molecule type" value="Genomic_DNA"/>
</dbReference>
<dbReference type="PANTHER" id="PTHR33179">
    <property type="entry name" value="VQ MOTIF-CONTAINING PROTEIN"/>
    <property type="match status" value="1"/>
</dbReference>
<name>A0AAV1YGT4_LUPLU</name>
<keyword evidence="4" id="KW-1185">Reference proteome</keyword>
<sequence>MDSGNSGSRQSSSTGGGGDEEYDSRVESSLSALLNNDSSLPPSSSRNISRFPSVVNNNNNDMSGYPLSNYMDPIQRSYQNIDMWSKTVRSEPNQSNFVGLMPSSITSNNQQGFLSSVGVGVATFPTTHNSCMAPPQENGSRGLLLCEDQGHNYNKSTNSNMVRNPKKRSRASRRAPTTVLTTDTTNFRAMVQEFTGIPALQPFTSSPFQRTRLDLFASSSTIRSLDITPQPPPTQPPYLLRPFAQKLHPFPPSMLDNNNNNTLLGNSNHSSTNLSTNPTQFMMNMQTNQILSLESILQGQQAPKNSKYTLGNSSKTQPPFEIPNTSVDNSHLKMSVLEELGLSHDHVNNIASSSSGAALSSRFNNNNNNINDPSSSSSNWVQRTGTTIISNNNNGGDDDDDHGSYANNIHHGDKGPECGVAARSEGMVESWINCSSD</sequence>
<feature type="domain" description="VQ" evidence="2">
    <location>
        <begin position="174"/>
        <end position="199"/>
    </location>
</feature>
<accession>A0AAV1YGT4</accession>
<feature type="compositionally biased region" description="Low complexity" evidence="1">
    <location>
        <begin position="1"/>
        <end position="13"/>
    </location>
</feature>
<feature type="region of interest" description="Disordered" evidence="1">
    <location>
        <begin position="302"/>
        <end position="324"/>
    </location>
</feature>
<evidence type="ECO:0000256" key="1">
    <source>
        <dbReference type="SAM" id="MobiDB-lite"/>
    </source>
</evidence>
<gene>
    <name evidence="3" type="ORF">LLUT_LOCUS34203</name>
</gene>
<dbReference type="Proteomes" id="UP001497480">
    <property type="component" value="Unassembled WGS sequence"/>
</dbReference>
<feature type="compositionally biased region" description="Low complexity" evidence="1">
    <location>
        <begin position="28"/>
        <end position="45"/>
    </location>
</feature>
<dbReference type="AlphaFoldDB" id="A0AAV1YGT4"/>
<organism evidence="3 4">
    <name type="scientific">Lupinus luteus</name>
    <name type="common">European yellow lupine</name>
    <dbReference type="NCBI Taxonomy" id="3873"/>
    <lineage>
        <taxon>Eukaryota</taxon>
        <taxon>Viridiplantae</taxon>
        <taxon>Streptophyta</taxon>
        <taxon>Embryophyta</taxon>
        <taxon>Tracheophyta</taxon>
        <taxon>Spermatophyta</taxon>
        <taxon>Magnoliopsida</taxon>
        <taxon>eudicotyledons</taxon>
        <taxon>Gunneridae</taxon>
        <taxon>Pentapetalae</taxon>
        <taxon>rosids</taxon>
        <taxon>fabids</taxon>
        <taxon>Fabales</taxon>
        <taxon>Fabaceae</taxon>
        <taxon>Papilionoideae</taxon>
        <taxon>50 kb inversion clade</taxon>
        <taxon>genistoids sensu lato</taxon>
        <taxon>core genistoids</taxon>
        <taxon>Genisteae</taxon>
        <taxon>Lupinus</taxon>
    </lineage>
</organism>
<feature type="compositionally biased region" description="Polar residues" evidence="1">
    <location>
        <begin position="46"/>
        <end position="62"/>
    </location>
</feature>
<reference evidence="3 4" key="1">
    <citation type="submission" date="2024-03" db="EMBL/GenBank/DDBJ databases">
        <authorList>
            <person name="Martinez-Hernandez J."/>
        </authorList>
    </citation>
    <scope>NUCLEOTIDE SEQUENCE [LARGE SCALE GENOMIC DNA]</scope>
</reference>
<comment type="caution">
    <text evidence="3">The sequence shown here is derived from an EMBL/GenBank/DDBJ whole genome shotgun (WGS) entry which is preliminary data.</text>
</comment>
<dbReference type="Pfam" id="PF05678">
    <property type="entry name" value="VQ"/>
    <property type="match status" value="1"/>
</dbReference>